<dbReference type="PROSITE" id="PS51677">
    <property type="entry name" value="NODB"/>
    <property type="match status" value="1"/>
</dbReference>
<dbReference type="Proteomes" id="UP000199584">
    <property type="component" value="Unassembled WGS sequence"/>
</dbReference>
<dbReference type="InterPro" id="IPR002509">
    <property type="entry name" value="NODB_dom"/>
</dbReference>
<feature type="domain" description="NodB homology" evidence="3">
    <location>
        <begin position="31"/>
        <end position="207"/>
    </location>
</feature>
<dbReference type="AlphaFoldDB" id="A0A1I6D8V4"/>
<accession>A0A1I6D8V4</accession>
<evidence type="ECO:0000313" key="4">
    <source>
        <dbReference type="EMBL" id="SFR01762.1"/>
    </source>
</evidence>
<reference evidence="5" key="1">
    <citation type="submission" date="2016-10" db="EMBL/GenBank/DDBJ databases">
        <authorList>
            <person name="Varghese N."/>
            <person name="Submissions S."/>
        </authorList>
    </citation>
    <scope>NUCLEOTIDE SEQUENCE [LARGE SCALE GENOMIC DNA]</scope>
    <source>
        <strain evidence="5">DSM 3669</strain>
    </source>
</reference>
<evidence type="ECO:0000256" key="2">
    <source>
        <dbReference type="ARBA" id="ARBA00022801"/>
    </source>
</evidence>
<dbReference type="GO" id="GO:0046872">
    <property type="term" value="F:metal ion binding"/>
    <property type="evidence" value="ECO:0007669"/>
    <property type="project" value="UniProtKB-KW"/>
</dbReference>
<evidence type="ECO:0000256" key="1">
    <source>
        <dbReference type="ARBA" id="ARBA00022723"/>
    </source>
</evidence>
<keyword evidence="1" id="KW-0479">Metal-binding</keyword>
<dbReference type="PANTHER" id="PTHR10587">
    <property type="entry name" value="GLYCOSYL TRANSFERASE-RELATED"/>
    <property type="match status" value="1"/>
</dbReference>
<dbReference type="InterPro" id="IPR011330">
    <property type="entry name" value="Glyco_hydro/deAcase_b/a-brl"/>
</dbReference>
<dbReference type="EMBL" id="FOYM01000007">
    <property type="protein sequence ID" value="SFR01762.1"/>
    <property type="molecule type" value="Genomic_DNA"/>
</dbReference>
<evidence type="ECO:0000259" key="3">
    <source>
        <dbReference type="PROSITE" id="PS51677"/>
    </source>
</evidence>
<organism evidence="4 5">
    <name type="scientific">Desulfoscipio geothermicus DSM 3669</name>
    <dbReference type="NCBI Taxonomy" id="1121426"/>
    <lineage>
        <taxon>Bacteria</taxon>
        <taxon>Bacillati</taxon>
        <taxon>Bacillota</taxon>
        <taxon>Clostridia</taxon>
        <taxon>Eubacteriales</taxon>
        <taxon>Desulfallaceae</taxon>
        <taxon>Desulfoscipio</taxon>
    </lineage>
</organism>
<keyword evidence="5" id="KW-1185">Reference proteome</keyword>
<dbReference type="SUPFAM" id="SSF88713">
    <property type="entry name" value="Glycoside hydrolase/deacetylase"/>
    <property type="match status" value="1"/>
</dbReference>
<dbReference type="CDD" id="cd10950">
    <property type="entry name" value="CE4_BsYlxY_like"/>
    <property type="match status" value="1"/>
</dbReference>
<dbReference type="Pfam" id="PF01522">
    <property type="entry name" value="Polysacc_deac_1"/>
    <property type="match status" value="1"/>
</dbReference>
<dbReference type="STRING" id="39060.SAMN05660706_10755"/>
<name>A0A1I6D8V4_9FIRM</name>
<protein>
    <submittedName>
        <fullName evidence="4">Probable sporulation protein, polysaccharide deacetylase family</fullName>
    </submittedName>
</protein>
<dbReference type="GO" id="GO:0005975">
    <property type="term" value="P:carbohydrate metabolic process"/>
    <property type="evidence" value="ECO:0007669"/>
    <property type="project" value="InterPro"/>
</dbReference>
<keyword evidence="2" id="KW-0378">Hydrolase</keyword>
<gene>
    <name evidence="4" type="ORF">SAMN05660706_10755</name>
</gene>
<proteinExistence type="predicted"/>
<dbReference type="PANTHER" id="PTHR10587:SF133">
    <property type="entry name" value="CHITIN DEACETYLASE 1-RELATED"/>
    <property type="match status" value="1"/>
</dbReference>
<evidence type="ECO:0000313" key="5">
    <source>
        <dbReference type="Proteomes" id="UP000199584"/>
    </source>
</evidence>
<dbReference type="GO" id="GO:0016020">
    <property type="term" value="C:membrane"/>
    <property type="evidence" value="ECO:0007669"/>
    <property type="project" value="TreeGrafter"/>
</dbReference>
<sequence>MAVLLGWTCIRQGKVSAMVAEPVYQGNEEVKAVALTCNVFWGEEYIGRMLEILEEKNVRMTFFIGGTWAEKFPDLVRKIHAGDHEIGSHGYAHPHPDQISREANKRDIAKAEKVIQDITGEKPVLYAPPYGERGTAVLQAARDMGYRTILWSIDTIDWQRPAPEVIRDRVMGRIHNGAIVLMHPTAPTAHALPDIIAGLQGRGYRLVPVGELLKESPHKNEG</sequence>
<dbReference type="InterPro" id="IPR050248">
    <property type="entry name" value="Polysacc_deacetylase_ArnD"/>
</dbReference>
<dbReference type="GO" id="GO:0016810">
    <property type="term" value="F:hydrolase activity, acting on carbon-nitrogen (but not peptide) bonds"/>
    <property type="evidence" value="ECO:0007669"/>
    <property type="project" value="InterPro"/>
</dbReference>
<dbReference type="Gene3D" id="3.20.20.370">
    <property type="entry name" value="Glycoside hydrolase/deacetylase"/>
    <property type="match status" value="1"/>
</dbReference>